<gene>
    <name evidence="2" type="ORF">MAM_05815</name>
</gene>
<dbReference type="HOGENOM" id="CLU_053554_1_0_1"/>
<feature type="region of interest" description="Disordered" evidence="1">
    <location>
        <begin position="1"/>
        <end position="37"/>
    </location>
</feature>
<comment type="caution">
    <text evidence="2">The sequence shown here is derived from an EMBL/GenBank/DDBJ whole genome shotgun (WGS) entry which is preliminary data.</text>
</comment>
<keyword evidence="3" id="KW-1185">Reference proteome</keyword>
<dbReference type="OrthoDB" id="5222339at2759"/>
<protein>
    <submittedName>
        <fullName evidence="2">Uncharacterized protein</fullName>
    </submittedName>
</protein>
<evidence type="ECO:0000256" key="1">
    <source>
        <dbReference type="SAM" id="MobiDB-lite"/>
    </source>
</evidence>
<dbReference type="RefSeq" id="XP_040677295.1">
    <property type="nucleotide sequence ID" value="XM_040824613.1"/>
</dbReference>
<dbReference type="AlphaFoldDB" id="A0A0B2WRJ4"/>
<proteinExistence type="predicted"/>
<reference evidence="2 3" key="1">
    <citation type="journal article" date="2014" name="Proc. Natl. Acad. Sci. U.S.A.">
        <title>Trajectory and genomic determinants of fungal-pathogen speciation and host adaptation.</title>
        <authorList>
            <person name="Hu X."/>
            <person name="Xiao G."/>
            <person name="Zheng P."/>
            <person name="Shang Y."/>
            <person name="Su Y."/>
            <person name="Zhang X."/>
            <person name="Liu X."/>
            <person name="Zhan S."/>
            <person name="St Leger R.J."/>
            <person name="Wang C."/>
        </authorList>
    </citation>
    <scope>NUCLEOTIDE SEQUENCE [LARGE SCALE GENOMIC DNA]</scope>
    <source>
        <strain evidence="2 3">ARSEF 1941</strain>
    </source>
</reference>
<dbReference type="EMBL" id="AZHE01000016">
    <property type="protein sequence ID" value="KHN96229.1"/>
    <property type="molecule type" value="Genomic_DNA"/>
</dbReference>
<dbReference type="Proteomes" id="UP000030816">
    <property type="component" value="Unassembled WGS sequence"/>
</dbReference>
<evidence type="ECO:0000313" key="2">
    <source>
        <dbReference type="EMBL" id="KHN96229.1"/>
    </source>
</evidence>
<evidence type="ECO:0000313" key="3">
    <source>
        <dbReference type="Proteomes" id="UP000030816"/>
    </source>
</evidence>
<feature type="compositionally biased region" description="Low complexity" evidence="1">
    <location>
        <begin position="13"/>
        <end position="24"/>
    </location>
</feature>
<name>A0A0B2WRJ4_METAS</name>
<dbReference type="GeneID" id="63740270"/>
<organism evidence="2 3">
    <name type="scientific">Metarhizium album (strain ARSEF 1941)</name>
    <dbReference type="NCBI Taxonomy" id="1081103"/>
    <lineage>
        <taxon>Eukaryota</taxon>
        <taxon>Fungi</taxon>
        <taxon>Dikarya</taxon>
        <taxon>Ascomycota</taxon>
        <taxon>Pezizomycotina</taxon>
        <taxon>Sordariomycetes</taxon>
        <taxon>Hypocreomycetidae</taxon>
        <taxon>Hypocreales</taxon>
        <taxon>Clavicipitaceae</taxon>
        <taxon>Metarhizium</taxon>
    </lineage>
</organism>
<accession>A0A0B2WRJ4</accession>
<dbReference type="STRING" id="1081103.A0A0B2WRJ4"/>
<sequence length="256" mass="27748">MDVRAENKPETPASSFSVQAAQSQTEDKTSSPAMTSEDAKVAIPVPWDRLLLWVQRQIAVEMQTGHPVALTPPQLQALSQFVPFNVEPDVSDHDYISQLMRHVDDNNSREPCQREAVTYLALATAKAADSADDVSSELAAAPTLATEHGMLPQTNDAGACPPSSSSVFEKVSSLSSRLALDSPRYKIEPDPAGGGLFRGRPVFRNDVRIPPALGVVTGIADQDQARLKVAEGVLDWLQAELQRRQDTFESLWSSAA</sequence>